<feature type="compositionally biased region" description="Low complexity" evidence="2">
    <location>
        <begin position="30"/>
        <end position="40"/>
    </location>
</feature>
<keyword evidence="6" id="KW-1185">Reference proteome</keyword>
<dbReference type="Pfam" id="PF00035">
    <property type="entry name" value="dsrm"/>
    <property type="match status" value="1"/>
</dbReference>
<keyword evidence="1" id="KW-0694">RNA-binding</keyword>
<feature type="compositionally biased region" description="Basic and acidic residues" evidence="2">
    <location>
        <begin position="411"/>
        <end position="422"/>
    </location>
</feature>
<dbReference type="OrthoDB" id="444265at2759"/>
<dbReference type="InterPro" id="IPR050923">
    <property type="entry name" value="Cell_Proc_Reg/RNA_Proc"/>
</dbReference>
<proteinExistence type="predicted"/>
<gene>
    <name evidence="5" type="ORF">AYI69_g628</name>
</gene>
<dbReference type="InterPro" id="IPR014720">
    <property type="entry name" value="dsRBD_dom"/>
</dbReference>
<dbReference type="Gene3D" id="2.60.200.20">
    <property type="match status" value="1"/>
</dbReference>
<feature type="region of interest" description="Disordered" evidence="2">
    <location>
        <begin position="351"/>
        <end position="378"/>
    </location>
</feature>
<name>A0A1R1YSH0_9FUNG</name>
<evidence type="ECO:0000313" key="6">
    <source>
        <dbReference type="Proteomes" id="UP000187429"/>
    </source>
</evidence>
<dbReference type="Proteomes" id="UP000187429">
    <property type="component" value="Unassembled WGS sequence"/>
</dbReference>
<evidence type="ECO:0000256" key="1">
    <source>
        <dbReference type="PROSITE-ProRule" id="PRU00266"/>
    </source>
</evidence>
<feature type="region of interest" description="Disordered" evidence="2">
    <location>
        <begin position="198"/>
        <end position="222"/>
    </location>
</feature>
<dbReference type="Pfam" id="PF00498">
    <property type="entry name" value="FHA"/>
    <property type="match status" value="1"/>
</dbReference>
<reference evidence="6" key="1">
    <citation type="submission" date="2017-01" db="EMBL/GenBank/DDBJ databases">
        <authorList>
            <person name="Wang Y."/>
            <person name="White M."/>
            <person name="Kvist S."/>
            <person name="Moncalvo J.-M."/>
        </authorList>
    </citation>
    <scope>NUCLEOTIDE SEQUENCE [LARGE SCALE GENOMIC DNA]</scope>
    <source>
        <strain evidence="6">ID-206-W2</strain>
    </source>
</reference>
<feature type="domain" description="DRBM" evidence="4">
    <location>
        <begin position="276"/>
        <end position="347"/>
    </location>
</feature>
<dbReference type="AlphaFoldDB" id="A0A1R1YSH0"/>
<evidence type="ECO:0000256" key="2">
    <source>
        <dbReference type="SAM" id="MobiDB-lite"/>
    </source>
</evidence>
<dbReference type="PROSITE" id="PS50006">
    <property type="entry name" value="FHA_DOMAIN"/>
    <property type="match status" value="1"/>
</dbReference>
<dbReference type="CDD" id="cd19856">
    <property type="entry name" value="DSRM_Kanadaptin"/>
    <property type="match status" value="1"/>
</dbReference>
<feature type="compositionally biased region" description="Basic and acidic residues" evidence="2">
    <location>
        <begin position="437"/>
        <end position="446"/>
    </location>
</feature>
<dbReference type="SUPFAM" id="SSF54768">
    <property type="entry name" value="dsRNA-binding domain-like"/>
    <property type="match status" value="1"/>
</dbReference>
<feature type="region of interest" description="Disordered" evidence="2">
    <location>
        <begin position="1"/>
        <end position="73"/>
    </location>
</feature>
<dbReference type="PROSITE" id="PS50137">
    <property type="entry name" value="DS_RBD"/>
    <property type="match status" value="1"/>
</dbReference>
<feature type="compositionally biased region" description="Basic and acidic residues" evidence="2">
    <location>
        <begin position="354"/>
        <end position="364"/>
    </location>
</feature>
<dbReference type="InterPro" id="IPR000253">
    <property type="entry name" value="FHA_dom"/>
</dbReference>
<evidence type="ECO:0000313" key="5">
    <source>
        <dbReference type="EMBL" id="OMJ29849.1"/>
    </source>
</evidence>
<feature type="region of interest" description="Disordered" evidence="2">
    <location>
        <begin position="496"/>
        <end position="554"/>
    </location>
</feature>
<dbReference type="SMART" id="SM00240">
    <property type="entry name" value="FHA"/>
    <property type="match status" value="1"/>
</dbReference>
<sequence length="554" mass="61676">MFKTPGIPVSKKPKDDKQPNRNDVPIANQSPSSSTDTSKGSELDSNIKNQNSESISPQRPTSFPKLNYKPPQNREYPSRDYFFEVLKNGSLIETVEFSKDQDYFVAGRLPNCDIMLEHQSASRYHTVIQFCENDEAYLYDLNSSHKTYLNKLAIPPNTLIKLSIGDQVKFGFSSRLYLFNTNDPDFLKMLEDKREEKISKKSTITNASHSSTRPDPNSVPPNTINDEVSCVYNDYGFTMCIYFRGFDEDAVESNDFFNAPSNPNWEKNPTAFYYSDPRNSLIRFLDKHGYTPEFETEYDNNTKLFTSKIRIPLQGESGEPLYGIASNTKKKASQALAALNACEMIDSAGLFRSDNADNRPKSNSERYSANDNDDDDIYYDRTDLEENNQLVEIARPKTSFSMVISKHKEKTKIEAGEAEKRKAGVSQPSLASFISKGQEEGDKGSEETGLGTSEKKIVLEVESISESSADAGGDDGSIGGESDLGLVRKRRKLGPTMVASSGSGSGSGSIGQTKMRSASGSKNVHEMEDMNEVWVPPSGQKGDGRTHLNDKYGY</sequence>
<evidence type="ECO:0000259" key="4">
    <source>
        <dbReference type="PROSITE" id="PS50137"/>
    </source>
</evidence>
<feature type="compositionally biased region" description="Polar residues" evidence="2">
    <location>
        <begin position="43"/>
        <end position="61"/>
    </location>
</feature>
<dbReference type="EMBL" id="LSSM01000158">
    <property type="protein sequence ID" value="OMJ29849.1"/>
    <property type="molecule type" value="Genomic_DNA"/>
</dbReference>
<feature type="compositionally biased region" description="Polar residues" evidence="2">
    <location>
        <begin position="510"/>
        <end position="522"/>
    </location>
</feature>
<feature type="compositionally biased region" description="Polar residues" evidence="2">
    <location>
        <begin position="201"/>
        <end position="222"/>
    </location>
</feature>
<accession>A0A1R1YSH0</accession>
<dbReference type="InterPro" id="IPR008984">
    <property type="entry name" value="SMAD_FHA_dom_sf"/>
</dbReference>
<dbReference type="SUPFAM" id="SSF49879">
    <property type="entry name" value="SMAD/FHA domain"/>
    <property type="match status" value="1"/>
</dbReference>
<dbReference type="PANTHER" id="PTHR23308">
    <property type="entry name" value="NUCLEAR INHIBITOR OF PROTEIN PHOSPHATASE-1"/>
    <property type="match status" value="1"/>
</dbReference>
<organism evidence="5 6">
    <name type="scientific">Smittium culicis</name>
    <dbReference type="NCBI Taxonomy" id="133412"/>
    <lineage>
        <taxon>Eukaryota</taxon>
        <taxon>Fungi</taxon>
        <taxon>Fungi incertae sedis</taxon>
        <taxon>Zoopagomycota</taxon>
        <taxon>Kickxellomycotina</taxon>
        <taxon>Harpellomycetes</taxon>
        <taxon>Harpellales</taxon>
        <taxon>Legeriomycetaceae</taxon>
        <taxon>Smittium</taxon>
    </lineage>
</organism>
<feature type="domain" description="FHA" evidence="3">
    <location>
        <begin position="104"/>
        <end position="154"/>
    </location>
</feature>
<dbReference type="GO" id="GO:0003723">
    <property type="term" value="F:RNA binding"/>
    <property type="evidence" value="ECO:0007669"/>
    <property type="project" value="UniProtKB-UniRule"/>
</dbReference>
<comment type="caution">
    <text evidence="5">The sequence shown here is derived from an EMBL/GenBank/DDBJ whole genome shotgun (WGS) entry which is preliminary data.</text>
</comment>
<evidence type="ECO:0000259" key="3">
    <source>
        <dbReference type="PROSITE" id="PS50006"/>
    </source>
</evidence>
<protein>
    <submittedName>
        <fullName evidence="5">Kanadaptin</fullName>
    </submittedName>
</protein>
<feature type="region of interest" description="Disordered" evidence="2">
    <location>
        <begin position="410"/>
        <end position="484"/>
    </location>
</feature>
<feature type="compositionally biased region" description="Low complexity" evidence="2">
    <location>
        <begin position="460"/>
        <end position="471"/>
    </location>
</feature>
<feature type="compositionally biased region" description="Basic and acidic residues" evidence="2">
    <location>
        <begin position="542"/>
        <end position="554"/>
    </location>
</feature>